<reference evidence="2 3" key="1">
    <citation type="submission" date="2021-02" db="EMBL/GenBank/DDBJ databases">
        <title>The genome of Marinomonas foliarum JZW.</title>
        <authorList>
            <person name="Sun M."/>
        </authorList>
    </citation>
    <scope>NUCLEOTIDE SEQUENCE [LARGE SCALE GENOMIC DNA]</scope>
    <source>
        <strain evidence="2 3">JZW</strain>
    </source>
</reference>
<dbReference type="RefSeq" id="WP_205113097.1">
    <property type="nucleotide sequence ID" value="NZ_CP070273.1"/>
</dbReference>
<name>A0ABX7IK30_9GAMM</name>
<dbReference type="InterPro" id="IPR000792">
    <property type="entry name" value="Tscrpt_reg_LuxR_C"/>
</dbReference>
<sequence>MPQSILDTRFTCEPLSKEPQLIQSLYAALIETEGFHTFLDLLTESIDACAAELVVIRKHPLQIESIWYAGLSLEFMEWYINNKMIESDLVSNHAIHCHPGQFQTALSLIEQVKHLPNYDRWQQDQNMIDSAWLVVDSTETHTTLLAMQRTVEQGAYQEAEIAQLNRLVPFIKQAVLLYKQLDKTNTTNRSMAALIDALPNPSFILNERSELIYANQKAEDFLSRHDQISVKDKRLEFKNAQHTNSFLTASTQIIRASMGQGIYDNDVIIFKASGTEPVVMTLAPIEGSGILATLYDSAKRSMPTPELIAAYFDLSPAESKLCADLVLGMSLKEIAENRSKSEATIRSQLKQIFPKAGVNRQGQLICTVLMALMP</sequence>
<gene>
    <name evidence="2" type="ORF">JSY38_09825</name>
</gene>
<evidence type="ECO:0000313" key="3">
    <source>
        <dbReference type="Proteomes" id="UP000644167"/>
    </source>
</evidence>
<accession>A0ABX7IK30</accession>
<dbReference type="SUPFAM" id="SSF46894">
    <property type="entry name" value="C-terminal effector domain of the bipartite response regulators"/>
    <property type="match status" value="1"/>
</dbReference>
<dbReference type="EMBL" id="CP070273">
    <property type="protein sequence ID" value="QRV22386.1"/>
    <property type="molecule type" value="Genomic_DNA"/>
</dbReference>
<keyword evidence="3" id="KW-1185">Reference proteome</keyword>
<dbReference type="InterPro" id="IPR036388">
    <property type="entry name" value="WH-like_DNA-bd_sf"/>
</dbReference>
<proteinExistence type="predicted"/>
<organism evidence="2 3">
    <name type="scientific">Marinomonas foliarum</name>
    <dbReference type="NCBI Taxonomy" id="491950"/>
    <lineage>
        <taxon>Bacteria</taxon>
        <taxon>Pseudomonadati</taxon>
        <taxon>Pseudomonadota</taxon>
        <taxon>Gammaproteobacteria</taxon>
        <taxon>Oceanospirillales</taxon>
        <taxon>Oceanospirillaceae</taxon>
        <taxon>Marinomonas</taxon>
    </lineage>
</organism>
<dbReference type="InterPro" id="IPR016032">
    <property type="entry name" value="Sig_transdc_resp-reg_C-effctor"/>
</dbReference>
<dbReference type="Gene3D" id="1.10.10.10">
    <property type="entry name" value="Winged helix-like DNA-binding domain superfamily/Winged helix DNA-binding domain"/>
    <property type="match status" value="1"/>
</dbReference>
<dbReference type="Proteomes" id="UP000644167">
    <property type="component" value="Chromosome"/>
</dbReference>
<feature type="domain" description="HTH luxR-type" evidence="1">
    <location>
        <begin position="311"/>
        <end position="368"/>
    </location>
</feature>
<evidence type="ECO:0000313" key="2">
    <source>
        <dbReference type="EMBL" id="QRV22386.1"/>
    </source>
</evidence>
<evidence type="ECO:0000259" key="1">
    <source>
        <dbReference type="SMART" id="SM00421"/>
    </source>
</evidence>
<protein>
    <recommendedName>
        <fullName evidence="1">HTH luxR-type domain-containing protein</fullName>
    </recommendedName>
</protein>
<dbReference type="SMART" id="SM00421">
    <property type="entry name" value="HTH_LUXR"/>
    <property type="match status" value="1"/>
</dbReference>